<accession>R7W1J9</accession>
<protein>
    <submittedName>
        <fullName evidence="1">Uncharacterized protein</fullName>
    </submittedName>
</protein>
<dbReference type="EnsemblPlants" id="EMT00572">
    <property type="protein sequence ID" value="EMT00572"/>
    <property type="gene ID" value="F775_23037"/>
</dbReference>
<dbReference type="PANTHER" id="PTHR32133">
    <property type="entry name" value="OS07G0120400 PROTEIN"/>
    <property type="match status" value="1"/>
</dbReference>
<dbReference type="InterPro" id="IPR001810">
    <property type="entry name" value="F-box_dom"/>
</dbReference>
<dbReference type="SUPFAM" id="SSF81383">
    <property type="entry name" value="F-box domain"/>
    <property type="match status" value="1"/>
</dbReference>
<proteinExistence type="predicted"/>
<dbReference type="InterPro" id="IPR036047">
    <property type="entry name" value="F-box-like_dom_sf"/>
</dbReference>
<reference evidence="1" key="1">
    <citation type="submission" date="2015-06" db="UniProtKB">
        <authorList>
            <consortium name="EnsemblPlants"/>
        </authorList>
    </citation>
    <scope>IDENTIFICATION</scope>
</reference>
<name>R7W1J9_AEGTA</name>
<sequence>MDELAIDLPGPPPPPLHLPLPPDDLLLEILLRFPPEPIYLFRASLVSKHWRVLVHDVSFLRRFREFHGGTPPILGFFNFPGPPFFVPTGGTFAVSTAAKMSHDDWWALDCRHGHALLESRLAGELLVWDLVTGDQRYLPQLEQAYQTSLEYNAAHACPFLVVLVFSSPVDFITSTCVYSSETGVWGEITSIHVPNSLVGGNPPALVGNTLYWLLGNNGIIGFDLDKYRLDLIEEVPYSYKQAIIIMPTEDGLLGCAGVDGFKLHLWSREARIHGVESWTRCRIIDLEKSLAPGVPAPAGYAEDANVRFIDVYPSVYMIHLKSMKIEEVTEQRNCVYIFPYTSFYSPDAFKYGSHSRITDDKFSWNFFLRNGLLNNETLILRTILIIDSRILLLLSLVLVGFAHSFVFLITVAPIYQQVIHARAFKQLNSNVWTMDVAFSILELCVMLRTYDLECVVKCVHSVNGLIFCKSKENYLIANFDHIHIFSWSCETLTPGSAQFIVHYADVLPQCS</sequence>
<dbReference type="PROSITE" id="PS50181">
    <property type="entry name" value="FBOX"/>
    <property type="match status" value="1"/>
</dbReference>
<dbReference type="Gene3D" id="1.20.1280.50">
    <property type="match status" value="1"/>
</dbReference>
<dbReference type="Pfam" id="PF00646">
    <property type="entry name" value="F-box"/>
    <property type="match status" value="1"/>
</dbReference>
<dbReference type="PANTHER" id="PTHR32133:SF335">
    <property type="entry name" value="F-BOX ASSOCIATED DOMAIN-CONTAINING PROTEIN"/>
    <property type="match status" value="1"/>
</dbReference>
<dbReference type="SMART" id="SM00256">
    <property type="entry name" value="FBOX"/>
    <property type="match status" value="1"/>
</dbReference>
<dbReference type="AlphaFoldDB" id="R7W1J9"/>
<evidence type="ECO:0000313" key="1">
    <source>
        <dbReference type="EnsemblPlants" id="EMT00572"/>
    </source>
</evidence>
<organism evidence="1">
    <name type="scientific">Aegilops tauschii</name>
    <name type="common">Tausch's goatgrass</name>
    <name type="synonym">Aegilops squarrosa</name>
    <dbReference type="NCBI Taxonomy" id="37682"/>
    <lineage>
        <taxon>Eukaryota</taxon>
        <taxon>Viridiplantae</taxon>
        <taxon>Streptophyta</taxon>
        <taxon>Embryophyta</taxon>
        <taxon>Tracheophyta</taxon>
        <taxon>Spermatophyta</taxon>
        <taxon>Magnoliopsida</taxon>
        <taxon>Liliopsida</taxon>
        <taxon>Poales</taxon>
        <taxon>Poaceae</taxon>
        <taxon>BOP clade</taxon>
        <taxon>Pooideae</taxon>
        <taxon>Triticodae</taxon>
        <taxon>Triticeae</taxon>
        <taxon>Triticinae</taxon>
        <taxon>Aegilops</taxon>
    </lineage>
</organism>